<dbReference type="STRING" id="1033731.SAMN05444145_11264"/>
<evidence type="ECO:0000259" key="8">
    <source>
        <dbReference type="Pfam" id="PF13807"/>
    </source>
</evidence>
<reference evidence="9 10" key="1">
    <citation type="submission" date="2016-10" db="EMBL/GenBank/DDBJ databases">
        <authorList>
            <person name="de Groot N.N."/>
        </authorList>
    </citation>
    <scope>NUCLEOTIDE SEQUENCE [LARGE SCALE GENOMIC DNA]</scope>
    <source>
        <strain evidence="9 10">DSM 25383</strain>
    </source>
</reference>
<dbReference type="GO" id="GO:0004713">
    <property type="term" value="F:protein tyrosine kinase activity"/>
    <property type="evidence" value="ECO:0007669"/>
    <property type="project" value="TreeGrafter"/>
</dbReference>
<keyword evidence="4 6" id="KW-1133">Transmembrane helix</keyword>
<evidence type="ECO:0000313" key="9">
    <source>
        <dbReference type="EMBL" id="SEB00201.1"/>
    </source>
</evidence>
<evidence type="ECO:0000259" key="7">
    <source>
        <dbReference type="Pfam" id="PF02706"/>
    </source>
</evidence>
<feature type="transmembrane region" description="Helical" evidence="6">
    <location>
        <begin position="336"/>
        <end position="356"/>
    </location>
</feature>
<dbReference type="OrthoDB" id="1522571at2"/>
<dbReference type="Pfam" id="PF13807">
    <property type="entry name" value="GNVR"/>
    <property type="match status" value="1"/>
</dbReference>
<gene>
    <name evidence="9" type="ORF">SAMN05444145_11264</name>
</gene>
<protein>
    <submittedName>
        <fullName evidence="9">G-rich domain on putative tyrosine kinase</fullName>
    </submittedName>
</protein>
<dbReference type="InterPro" id="IPR050445">
    <property type="entry name" value="Bact_polysacc_biosynth/exp"/>
</dbReference>
<sequence length="367" mass="40744">MEDTNMPERPVRPVREGEIDLLELGRKAWAGRKLILKCCGVAAVIGLIVGFSIPKEYTTTVKLAPEMSSAKNSLGGLSTLASMAGVNMSSSGSADAVYPGLYPDVVASVPFAAELFRVQVATCKGDVETDVYDYLLNHTKRPWWSAVTSLPFKAVGWVMSWFAEDKPATERGEVDTFRLTRKENAVVKMLNNRINVIVDKKSVVTLSVTMQDPLISATLTDTVLSNLQNYITAYRTDKARRDLTFTQKLFDEAQREYYDAQQKYAHYMDANQDVILRSVRTEQERLQNEMNLAYNIYNQMAGQLQMARAKVQESTPVYAVVQPASVPVSASKPSKMLILIGFVCLGGIVGCAWVLFGKDAVKQLKKE</sequence>
<dbReference type="RefSeq" id="WP_010266333.1">
    <property type="nucleotide sequence ID" value="NZ_CAEG01000019.1"/>
</dbReference>
<keyword evidence="9" id="KW-0418">Kinase</keyword>
<dbReference type="EMBL" id="FNRI01000012">
    <property type="protein sequence ID" value="SEB00201.1"/>
    <property type="molecule type" value="Genomic_DNA"/>
</dbReference>
<comment type="subcellular location">
    <subcellularLocation>
        <location evidence="1">Cell membrane</location>
        <topology evidence="1">Multi-pass membrane protein</topology>
    </subcellularLocation>
</comment>
<proteinExistence type="predicted"/>
<feature type="transmembrane region" description="Helical" evidence="6">
    <location>
        <begin position="34"/>
        <end position="53"/>
    </location>
</feature>
<keyword evidence="5 6" id="KW-0472">Membrane</keyword>
<keyword evidence="9" id="KW-0808">Transferase</keyword>
<evidence type="ECO:0000256" key="3">
    <source>
        <dbReference type="ARBA" id="ARBA00022692"/>
    </source>
</evidence>
<dbReference type="InterPro" id="IPR003856">
    <property type="entry name" value="LPS_length_determ_N"/>
</dbReference>
<evidence type="ECO:0000313" key="10">
    <source>
        <dbReference type="Proteomes" id="UP000183253"/>
    </source>
</evidence>
<evidence type="ECO:0000256" key="1">
    <source>
        <dbReference type="ARBA" id="ARBA00004651"/>
    </source>
</evidence>
<dbReference type="Proteomes" id="UP000183253">
    <property type="component" value="Unassembled WGS sequence"/>
</dbReference>
<evidence type="ECO:0000256" key="5">
    <source>
        <dbReference type="ARBA" id="ARBA00023136"/>
    </source>
</evidence>
<keyword evidence="10" id="KW-1185">Reference proteome</keyword>
<feature type="domain" description="Tyrosine-protein kinase G-rich" evidence="8">
    <location>
        <begin position="283"/>
        <end position="356"/>
    </location>
</feature>
<evidence type="ECO:0000256" key="4">
    <source>
        <dbReference type="ARBA" id="ARBA00022989"/>
    </source>
</evidence>
<dbReference type="AlphaFoldDB" id="A0A1H4FSS5"/>
<organism evidence="9 10">
    <name type="scientific">Alistipes timonensis JC136</name>
    <dbReference type="NCBI Taxonomy" id="1033731"/>
    <lineage>
        <taxon>Bacteria</taxon>
        <taxon>Pseudomonadati</taxon>
        <taxon>Bacteroidota</taxon>
        <taxon>Bacteroidia</taxon>
        <taxon>Bacteroidales</taxon>
        <taxon>Rikenellaceae</taxon>
        <taxon>Alistipes</taxon>
    </lineage>
</organism>
<accession>A0A1H4FSS5</accession>
<evidence type="ECO:0000256" key="2">
    <source>
        <dbReference type="ARBA" id="ARBA00022475"/>
    </source>
</evidence>
<name>A0A1H4FSS5_9BACT</name>
<keyword evidence="2" id="KW-1003">Cell membrane</keyword>
<dbReference type="GO" id="GO:0005886">
    <property type="term" value="C:plasma membrane"/>
    <property type="evidence" value="ECO:0007669"/>
    <property type="project" value="UniProtKB-SubCell"/>
</dbReference>
<keyword evidence="3 6" id="KW-0812">Transmembrane</keyword>
<dbReference type="Pfam" id="PF02706">
    <property type="entry name" value="Wzz"/>
    <property type="match status" value="1"/>
</dbReference>
<feature type="domain" description="Polysaccharide chain length determinant N-terminal" evidence="7">
    <location>
        <begin position="18"/>
        <end position="75"/>
    </location>
</feature>
<evidence type="ECO:0000256" key="6">
    <source>
        <dbReference type="SAM" id="Phobius"/>
    </source>
</evidence>
<dbReference type="InterPro" id="IPR032807">
    <property type="entry name" value="GNVR"/>
</dbReference>
<dbReference type="PANTHER" id="PTHR32309">
    <property type="entry name" value="TYROSINE-PROTEIN KINASE"/>
    <property type="match status" value="1"/>
</dbReference>
<dbReference type="PANTHER" id="PTHR32309:SF13">
    <property type="entry name" value="FERRIC ENTEROBACTIN TRANSPORT PROTEIN FEPE"/>
    <property type="match status" value="1"/>
</dbReference>